<evidence type="ECO:0000256" key="7">
    <source>
        <dbReference type="ARBA" id="ARBA00023014"/>
    </source>
</evidence>
<reference evidence="10 11" key="1">
    <citation type="submission" date="2017-05" db="EMBL/GenBank/DDBJ databases">
        <authorList>
            <person name="Varghese N."/>
            <person name="Submissions S."/>
        </authorList>
    </citation>
    <scope>NUCLEOTIDE SEQUENCE [LARGE SCALE GENOMIC DNA]</scope>
    <source>
        <strain evidence="10 11">DSM 29982</strain>
    </source>
</reference>
<evidence type="ECO:0000256" key="3">
    <source>
        <dbReference type="ARBA" id="ARBA00022723"/>
    </source>
</evidence>
<dbReference type="FunFam" id="3.40.50.300:FF:001119">
    <property type="entry name" value="Iron-sulfur cluster carrier protein"/>
    <property type="match status" value="1"/>
</dbReference>
<comment type="similarity">
    <text evidence="2">In the C-terminal section; belongs to the Mrp/NBP35 ATP-binding proteins family.</text>
</comment>
<evidence type="ECO:0000259" key="9">
    <source>
        <dbReference type="Pfam" id="PF01883"/>
    </source>
</evidence>
<dbReference type="HAMAP" id="MF_02040">
    <property type="entry name" value="Mrp_NBP35"/>
    <property type="match status" value="1"/>
</dbReference>
<evidence type="ECO:0000256" key="2">
    <source>
        <dbReference type="ARBA" id="ARBA00008205"/>
    </source>
</evidence>
<dbReference type="PANTHER" id="PTHR42961:SF2">
    <property type="entry name" value="IRON-SULFUR PROTEIN NUBPL"/>
    <property type="match status" value="1"/>
</dbReference>
<evidence type="ECO:0000313" key="11">
    <source>
        <dbReference type="Proteomes" id="UP000319267"/>
    </source>
</evidence>
<dbReference type="GO" id="GO:0005524">
    <property type="term" value="F:ATP binding"/>
    <property type="evidence" value="ECO:0007669"/>
    <property type="project" value="UniProtKB-UniRule"/>
</dbReference>
<dbReference type="InterPro" id="IPR034904">
    <property type="entry name" value="FSCA_dom_sf"/>
</dbReference>
<comment type="similarity">
    <text evidence="1">In the N-terminal section; belongs to the MIP18 family.</text>
</comment>
<dbReference type="GO" id="GO:0140663">
    <property type="term" value="F:ATP-dependent FeS chaperone activity"/>
    <property type="evidence" value="ECO:0007669"/>
    <property type="project" value="InterPro"/>
</dbReference>
<dbReference type="Proteomes" id="UP000319267">
    <property type="component" value="Unassembled WGS sequence"/>
</dbReference>
<sequence length="375" mass="40300">MKLDRKEILKALETITIAGEGKNMVESGAVTNVITFGDEAVVDLVLHTPAMHIKKRAEDDIKKTIHDLISPDAKVKVNIKVEAPEKPEIKGRAIPGIKNIIAVASGKGGVGKSTVTANLAVTLAKMGFKVGVLDADIYGPSMPIMFDVENAKPVSVTVDGKSKMKPIESYEIKMLSIGFFTAPSQAVIWRGPMAAKALNQMIFDADWGELDFMLLDLPPGTGDIHLSIMQSLPITGAVVVSTPQAVALADAKKGVAMFMQDNINVPVLGIIENMAYFTPEELPENKYYIFGQEGAKNLAEDLGVPFLGEVPIVQSIREAGDYGRPAALQTASPIEKVFEEITRNVVQETVNRNESLPATEAIKITTMAGCSAVKK</sequence>
<feature type="binding site" evidence="8">
    <location>
        <begin position="106"/>
        <end position="113"/>
    </location>
    <ligand>
        <name>ATP</name>
        <dbReference type="ChEBI" id="CHEBI:30616"/>
    </ligand>
</feature>
<evidence type="ECO:0000256" key="1">
    <source>
        <dbReference type="ARBA" id="ARBA00007352"/>
    </source>
</evidence>
<comment type="function">
    <text evidence="8">Binds and transfers iron-sulfur (Fe-S) clusters to target apoproteins. Can hydrolyze ATP.</text>
</comment>
<comment type="subunit">
    <text evidence="8">Homodimer.</text>
</comment>
<dbReference type="InterPro" id="IPR000808">
    <property type="entry name" value="Mrp-like_CS"/>
</dbReference>
<accession>A0A521CHP2</accession>
<protein>
    <recommendedName>
        <fullName evidence="8">Iron-sulfur cluster carrier protein</fullName>
    </recommendedName>
</protein>
<dbReference type="GO" id="GO:0016887">
    <property type="term" value="F:ATP hydrolysis activity"/>
    <property type="evidence" value="ECO:0007669"/>
    <property type="project" value="UniProtKB-UniRule"/>
</dbReference>
<dbReference type="GO" id="GO:0051539">
    <property type="term" value="F:4 iron, 4 sulfur cluster binding"/>
    <property type="evidence" value="ECO:0007669"/>
    <property type="project" value="TreeGrafter"/>
</dbReference>
<keyword evidence="6 8" id="KW-0408">Iron</keyword>
<keyword evidence="8" id="KW-0378">Hydrolase</keyword>
<dbReference type="RefSeq" id="WP_111376036.1">
    <property type="nucleotide sequence ID" value="NZ_CP043612.1"/>
</dbReference>
<keyword evidence="5 8" id="KW-0067">ATP-binding</keyword>
<dbReference type="InterPro" id="IPR044304">
    <property type="entry name" value="NUBPL-like"/>
</dbReference>
<organism evidence="10 11">
    <name type="scientific">Flavobacterium nitrogenifigens</name>
    <dbReference type="NCBI Taxonomy" id="1617283"/>
    <lineage>
        <taxon>Bacteria</taxon>
        <taxon>Pseudomonadati</taxon>
        <taxon>Bacteroidota</taxon>
        <taxon>Flavobacteriia</taxon>
        <taxon>Flavobacteriales</taxon>
        <taxon>Flavobacteriaceae</taxon>
        <taxon>Flavobacterium</taxon>
    </lineage>
</organism>
<keyword evidence="11" id="KW-1185">Reference proteome</keyword>
<evidence type="ECO:0000313" key="10">
    <source>
        <dbReference type="EMBL" id="SMO58932.1"/>
    </source>
</evidence>
<gene>
    <name evidence="10" type="ORF">SAMN06265220_102351</name>
</gene>
<keyword evidence="7 8" id="KW-0411">Iron-sulfur</keyword>
<dbReference type="InterPro" id="IPR019591">
    <property type="entry name" value="Mrp/NBP35_ATP-bd"/>
</dbReference>
<dbReference type="InterPro" id="IPR002744">
    <property type="entry name" value="MIP18-like"/>
</dbReference>
<dbReference type="InterPro" id="IPR027417">
    <property type="entry name" value="P-loop_NTPase"/>
</dbReference>
<dbReference type="PANTHER" id="PTHR42961">
    <property type="entry name" value="IRON-SULFUR PROTEIN NUBPL"/>
    <property type="match status" value="1"/>
</dbReference>
<dbReference type="PROSITE" id="PS01215">
    <property type="entry name" value="MRP"/>
    <property type="match status" value="1"/>
</dbReference>
<comment type="similarity">
    <text evidence="8">Belongs to the Mrp/NBP35 ATP-binding proteins family.</text>
</comment>
<dbReference type="EMBL" id="FXTQ01000002">
    <property type="protein sequence ID" value="SMO58932.1"/>
    <property type="molecule type" value="Genomic_DNA"/>
</dbReference>
<dbReference type="CDD" id="cd02037">
    <property type="entry name" value="Mrp_NBP35"/>
    <property type="match status" value="1"/>
</dbReference>
<keyword evidence="4 8" id="KW-0547">Nucleotide-binding</keyword>
<dbReference type="Pfam" id="PF10609">
    <property type="entry name" value="ParA"/>
    <property type="match status" value="1"/>
</dbReference>
<dbReference type="SUPFAM" id="SSF52540">
    <property type="entry name" value="P-loop containing nucleoside triphosphate hydrolases"/>
    <property type="match status" value="1"/>
</dbReference>
<dbReference type="GO" id="GO:0046872">
    <property type="term" value="F:metal ion binding"/>
    <property type="evidence" value="ECO:0007669"/>
    <property type="project" value="UniProtKB-KW"/>
</dbReference>
<dbReference type="InterPro" id="IPR033756">
    <property type="entry name" value="YlxH/NBP35"/>
</dbReference>
<proteinExistence type="inferred from homology"/>
<feature type="domain" description="MIP18 family-like" evidence="9">
    <location>
        <begin position="6"/>
        <end position="68"/>
    </location>
</feature>
<dbReference type="SUPFAM" id="SSF117916">
    <property type="entry name" value="Fe-S cluster assembly (FSCA) domain-like"/>
    <property type="match status" value="1"/>
</dbReference>
<name>A0A521CHP2_9FLAO</name>
<dbReference type="Gene3D" id="3.40.50.300">
    <property type="entry name" value="P-loop containing nucleotide triphosphate hydrolases"/>
    <property type="match status" value="1"/>
</dbReference>
<dbReference type="Pfam" id="PF01883">
    <property type="entry name" value="FeS_assembly_P"/>
    <property type="match status" value="1"/>
</dbReference>
<keyword evidence="3 8" id="KW-0479">Metal-binding</keyword>
<dbReference type="GO" id="GO:0016226">
    <property type="term" value="P:iron-sulfur cluster assembly"/>
    <property type="evidence" value="ECO:0007669"/>
    <property type="project" value="InterPro"/>
</dbReference>
<evidence type="ECO:0000256" key="4">
    <source>
        <dbReference type="ARBA" id="ARBA00022741"/>
    </source>
</evidence>
<evidence type="ECO:0000256" key="6">
    <source>
        <dbReference type="ARBA" id="ARBA00023004"/>
    </source>
</evidence>
<evidence type="ECO:0000256" key="5">
    <source>
        <dbReference type="ARBA" id="ARBA00022840"/>
    </source>
</evidence>
<dbReference type="AlphaFoldDB" id="A0A521CHP2"/>
<dbReference type="OrthoDB" id="9809679at2"/>
<dbReference type="Gene3D" id="3.30.300.130">
    <property type="entry name" value="Fe-S cluster assembly (FSCA)"/>
    <property type="match status" value="1"/>
</dbReference>
<evidence type="ECO:0000256" key="8">
    <source>
        <dbReference type="HAMAP-Rule" id="MF_02040"/>
    </source>
</evidence>